<dbReference type="Pfam" id="PF00378">
    <property type="entry name" value="ECH_1"/>
    <property type="match status" value="1"/>
</dbReference>
<dbReference type="PROSITE" id="PS00166">
    <property type="entry name" value="ENOYL_COA_HYDRATASE"/>
    <property type="match status" value="1"/>
</dbReference>
<evidence type="ECO:0000256" key="5">
    <source>
        <dbReference type="ARBA" id="ARBA00023239"/>
    </source>
</evidence>
<dbReference type="AlphaFoldDB" id="A0A9P6EFD8"/>
<evidence type="ECO:0000313" key="9">
    <source>
        <dbReference type="Proteomes" id="UP000807306"/>
    </source>
</evidence>
<dbReference type="CDD" id="cd06558">
    <property type="entry name" value="crotonase-like"/>
    <property type="match status" value="1"/>
</dbReference>
<gene>
    <name evidence="8" type="ORF">CPB83DRAFT_854303</name>
</gene>
<dbReference type="Gene3D" id="1.10.12.10">
    <property type="entry name" value="Lyase 2-enoyl-coa Hydratase, Chain A, domain 2"/>
    <property type="match status" value="1"/>
</dbReference>
<dbReference type="FunFam" id="3.90.226.10:FF:000019">
    <property type="entry name" value="Enoyl-CoA hydratase, mitochondrial"/>
    <property type="match status" value="1"/>
</dbReference>
<keyword evidence="9" id="KW-1185">Reference proteome</keyword>
<evidence type="ECO:0000256" key="2">
    <source>
        <dbReference type="ARBA" id="ARBA00012076"/>
    </source>
</evidence>
<dbReference type="EC" id="4.2.1.17" evidence="2"/>
<dbReference type="PANTHER" id="PTHR11941:SF54">
    <property type="entry name" value="ENOYL-COA HYDRATASE, MITOCHONDRIAL"/>
    <property type="match status" value="1"/>
</dbReference>
<comment type="caution">
    <text evidence="8">The sequence shown here is derived from an EMBL/GenBank/DDBJ whole genome shotgun (WGS) entry which is preliminary data.</text>
</comment>
<dbReference type="GO" id="GO:0004300">
    <property type="term" value="F:enoyl-CoA hydratase activity"/>
    <property type="evidence" value="ECO:0007669"/>
    <property type="project" value="UniProtKB-EC"/>
</dbReference>
<dbReference type="GO" id="GO:0006635">
    <property type="term" value="P:fatty acid beta-oxidation"/>
    <property type="evidence" value="ECO:0007669"/>
    <property type="project" value="TreeGrafter"/>
</dbReference>
<evidence type="ECO:0000256" key="7">
    <source>
        <dbReference type="RuleBase" id="RU003707"/>
    </source>
</evidence>
<evidence type="ECO:0000256" key="3">
    <source>
        <dbReference type="ARBA" id="ARBA00022832"/>
    </source>
</evidence>
<dbReference type="InterPro" id="IPR018376">
    <property type="entry name" value="Enoyl-CoA_hyd/isom_CS"/>
</dbReference>
<keyword evidence="4" id="KW-0443">Lipid metabolism</keyword>
<protein>
    <recommendedName>
        <fullName evidence="6">Probable enoyl-CoA hydratase, mitochondrial</fullName>
        <ecNumber evidence="2">4.2.1.17</ecNumber>
    </recommendedName>
</protein>
<dbReference type="GO" id="GO:0005739">
    <property type="term" value="C:mitochondrion"/>
    <property type="evidence" value="ECO:0007669"/>
    <property type="project" value="TreeGrafter"/>
</dbReference>
<accession>A0A9P6EFD8</accession>
<dbReference type="FunFam" id="1.10.12.10:FF:000001">
    <property type="entry name" value="Probable enoyl-CoA hydratase, mitochondrial"/>
    <property type="match status" value="1"/>
</dbReference>
<evidence type="ECO:0000256" key="1">
    <source>
        <dbReference type="ARBA" id="ARBA00005254"/>
    </source>
</evidence>
<evidence type="ECO:0000256" key="6">
    <source>
        <dbReference type="ARBA" id="ARBA00073937"/>
    </source>
</evidence>
<sequence>MAALIARSSTLNGVLRGSRHSVLLQNQPQFSQLHRAPAFRLMSSETQQPKYEYIVVSRPEPSVVLVTLNRPKALNALSSPLFEELNEALEQADRDDSVGAMVLTGSEKAFAAGADIKEMKDKQFADAYKNKFLEDWGNLSRLRKPLIAAVSGFALGGGCELALMCDIILASPTAKFGQPEINLAVTPGGGGSQRLVHAIGKSRTMEMVLTGRMVSAQEASDWGMVSRVVGEGEAEVVKEAVKMAKGISEKSQIAVQACKEVVNAAHELNLAEGLRFERRIFHGLFATNDQKEGMAAFAEKRKPNFTHS</sequence>
<evidence type="ECO:0000256" key="4">
    <source>
        <dbReference type="ARBA" id="ARBA00023098"/>
    </source>
</evidence>
<reference evidence="8" key="1">
    <citation type="submission" date="2020-11" db="EMBL/GenBank/DDBJ databases">
        <authorList>
            <consortium name="DOE Joint Genome Institute"/>
            <person name="Ahrendt S."/>
            <person name="Riley R."/>
            <person name="Andreopoulos W."/>
            <person name="Labutti K."/>
            <person name="Pangilinan J."/>
            <person name="Ruiz-Duenas F.J."/>
            <person name="Barrasa J.M."/>
            <person name="Sanchez-Garcia M."/>
            <person name="Camarero S."/>
            <person name="Miyauchi S."/>
            <person name="Serrano A."/>
            <person name="Linde D."/>
            <person name="Babiker R."/>
            <person name="Drula E."/>
            <person name="Ayuso-Fernandez I."/>
            <person name="Pacheco R."/>
            <person name="Padilla G."/>
            <person name="Ferreira P."/>
            <person name="Barriuso J."/>
            <person name="Kellner H."/>
            <person name="Castanera R."/>
            <person name="Alfaro M."/>
            <person name="Ramirez L."/>
            <person name="Pisabarro A.G."/>
            <person name="Kuo A."/>
            <person name="Tritt A."/>
            <person name="Lipzen A."/>
            <person name="He G."/>
            <person name="Yan M."/>
            <person name="Ng V."/>
            <person name="Cullen D."/>
            <person name="Martin F."/>
            <person name="Rosso M.-N."/>
            <person name="Henrissat B."/>
            <person name="Hibbett D."/>
            <person name="Martinez A.T."/>
            <person name="Grigoriev I.V."/>
        </authorList>
    </citation>
    <scope>NUCLEOTIDE SEQUENCE</scope>
    <source>
        <strain evidence="8">CBS 506.95</strain>
    </source>
</reference>
<dbReference type="InterPro" id="IPR001753">
    <property type="entry name" value="Enoyl-CoA_hydra/iso"/>
</dbReference>
<keyword evidence="3" id="KW-0276">Fatty acid metabolism</keyword>
<dbReference type="InterPro" id="IPR029045">
    <property type="entry name" value="ClpP/crotonase-like_dom_sf"/>
</dbReference>
<dbReference type="OrthoDB" id="2018133at2759"/>
<comment type="similarity">
    <text evidence="1 7">Belongs to the enoyl-CoA hydratase/isomerase family.</text>
</comment>
<name>A0A9P6EFD8_9AGAR</name>
<dbReference type="InterPro" id="IPR014748">
    <property type="entry name" value="Enoyl-CoA_hydra_C"/>
</dbReference>
<evidence type="ECO:0000313" key="8">
    <source>
        <dbReference type="EMBL" id="KAF9528521.1"/>
    </source>
</evidence>
<dbReference type="SUPFAM" id="SSF52096">
    <property type="entry name" value="ClpP/crotonase"/>
    <property type="match status" value="1"/>
</dbReference>
<dbReference type="Proteomes" id="UP000807306">
    <property type="component" value="Unassembled WGS sequence"/>
</dbReference>
<dbReference type="PANTHER" id="PTHR11941">
    <property type="entry name" value="ENOYL-COA HYDRATASE-RELATED"/>
    <property type="match status" value="1"/>
</dbReference>
<dbReference type="EMBL" id="MU157852">
    <property type="protein sequence ID" value="KAF9528521.1"/>
    <property type="molecule type" value="Genomic_DNA"/>
</dbReference>
<organism evidence="8 9">
    <name type="scientific">Crepidotus variabilis</name>
    <dbReference type="NCBI Taxonomy" id="179855"/>
    <lineage>
        <taxon>Eukaryota</taxon>
        <taxon>Fungi</taxon>
        <taxon>Dikarya</taxon>
        <taxon>Basidiomycota</taxon>
        <taxon>Agaricomycotina</taxon>
        <taxon>Agaricomycetes</taxon>
        <taxon>Agaricomycetidae</taxon>
        <taxon>Agaricales</taxon>
        <taxon>Agaricineae</taxon>
        <taxon>Crepidotaceae</taxon>
        <taxon>Crepidotus</taxon>
    </lineage>
</organism>
<proteinExistence type="inferred from homology"/>
<keyword evidence="5" id="KW-0456">Lyase</keyword>
<dbReference type="Gene3D" id="3.90.226.10">
    <property type="entry name" value="2-enoyl-CoA Hydratase, Chain A, domain 1"/>
    <property type="match status" value="1"/>
</dbReference>